<keyword evidence="1" id="KW-0732">Signal</keyword>
<organism evidence="2 3">
    <name type="scientific">Frankliniella fusca</name>
    <dbReference type="NCBI Taxonomy" id="407009"/>
    <lineage>
        <taxon>Eukaryota</taxon>
        <taxon>Metazoa</taxon>
        <taxon>Ecdysozoa</taxon>
        <taxon>Arthropoda</taxon>
        <taxon>Hexapoda</taxon>
        <taxon>Insecta</taxon>
        <taxon>Pterygota</taxon>
        <taxon>Neoptera</taxon>
        <taxon>Paraneoptera</taxon>
        <taxon>Thysanoptera</taxon>
        <taxon>Terebrantia</taxon>
        <taxon>Thripoidea</taxon>
        <taxon>Thripidae</taxon>
        <taxon>Frankliniella</taxon>
    </lineage>
</organism>
<dbReference type="EMBL" id="JAHWGI010001197">
    <property type="protein sequence ID" value="KAK3924746.1"/>
    <property type="molecule type" value="Genomic_DNA"/>
</dbReference>
<evidence type="ECO:0000256" key="1">
    <source>
        <dbReference type="SAM" id="SignalP"/>
    </source>
</evidence>
<keyword evidence="3" id="KW-1185">Reference proteome</keyword>
<evidence type="ECO:0000313" key="3">
    <source>
        <dbReference type="Proteomes" id="UP001219518"/>
    </source>
</evidence>
<proteinExistence type="predicted"/>
<name>A0AAE1HNR2_9NEOP</name>
<protein>
    <submittedName>
        <fullName evidence="2">Ferric reduction oxidase 5</fullName>
    </submittedName>
</protein>
<dbReference type="AlphaFoldDB" id="A0AAE1HNR2"/>
<accession>A0AAE1HNR2</accession>
<comment type="caution">
    <text evidence="2">The sequence shown here is derived from an EMBL/GenBank/DDBJ whole genome shotgun (WGS) entry which is preliminary data.</text>
</comment>
<sequence>MTRMRIATHFGAQAAILLLLPLLLAVVQAAAYNHTQAPPSPGWRRQLFRQWIEAVSLQRRAGVREGLQPKRFAYNA</sequence>
<reference evidence="2" key="2">
    <citation type="journal article" date="2023" name="BMC Genomics">
        <title>Pest status, molecular evolution, and epigenetic factors derived from the genome assembly of Frankliniella fusca, a thysanopteran phytovirus vector.</title>
        <authorList>
            <person name="Catto M.A."/>
            <person name="Labadie P.E."/>
            <person name="Jacobson A.L."/>
            <person name="Kennedy G.G."/>
            <person name="Srinivasan R."/>
            <person name="Hunt B.G."/>
        </authorList>
    </citation>
    <scope>NUCLEOTIDE SEQUENCE</scope>
    <source>
        <strain evidence="2">PL_HMW_Pooled</strain>
    </source>
</reference>
<evidence type="ECO:0000313" key="2">
    <source>
        <dbReference type="EMBL" id="KAK3924746.1"/>
    </source>
</evidence>
<dbReference type="Proteomes" id="UP001219518">
    <property type="component" value="Unassembled WGS sequence"/>
</dbReference>
<feature type="chain" id="PRO_5041967440" evidence="1">
    <location>
        <begin position="30"/>
        <end position="76"/>
    </location>
</feature>
<reference evidence="2" key="1">
    <citation type="submission" date="2021-07" db="EMBL/GenBank/DDBJ databases">
        <authorList>
            <person name="Catto M.A."/>
            <person name="Jacobson A."/>
            <person name="Kennedy G."/>
            <person name="Labadie P."/>
            <person name="Hunt B.G."/>
            <person name="Srinivasan R."/>
        </authorList>
    </citation>
    <scope>NUCLEOTIDE SEQUENCE</scope>
    <source>
        <strain evidence="2">PL_HMW_Pooled</strain>
        <tissue evidence="2">Head</tissue>
    </source>
</reference>
<gene>
    <name evidence="2" type="ORF">KUF71_012880</name>
</gene>
<feature type="signal peptide" evidence="1">
    <location>
        <begin position="1"/>
        <end position="29"/>
    </location>
</feature>